<gene>
    <name evidence="1" type="ORF">BpHYR1_051932</name>
</gene>
<evidence type="ECO:0000313" key="2">
    <source>
        <dbReference type="Proteomes" id="UP000276133"/>
    </source>
</evidence>
<dbReference type="Proteomes" id="UP000276133">
    <property type="component" value="Unassembled WGS sequence"/>
</dbReference>
<comment type="caution">
    <text evidence="1">The sequence shown here is derived from an EMBL/GenBank/DDBJ whole genome shotgun (WGS) entry which is preliminary data.</text>
</comment>
<dbReference type="EMBL" id="REGN01001376">
    <property type="protein sequence ID" value="RNA35077.1"/>
    <property type="molecule type" value="Genomic_DNA"/>
</dbReference>
<proteinExistence type="predicted"/>
<reference evidence="1 2" key="1">
    <citation type="journal article" date="2018" name="Sci. Rep.">
        <title>Genomic signatures of local adaptation to the degree of environmental predictability in rotifers.</title>
        <authorList>
            <person name="Franch-Gras L."/>
            <person name="Hahn C."/>
            <person name="Garcia-Roger E.M."/>
            <person name="Carmona M.J."/>
            <person name="Serra M."/>
            <person name="Gomez A."/>
        </authorList>
    </citation>
    <scope>NUCLEOTIDE SEQUENCE [LARGE SCALE GENOMIC DNA]</scope>
    <source>
        <strain evidence="1">HYR1</strain>
    </source>
</reference>
<name>A0A3M7SHI0_BRAPC</name>
<keyword evidence="2" id="KW-1185">Reference proteome</keyword>
<dbReference type="AlphaFoldDB" id="A0A3M7SHI0"/>
<protein>
    <submittedName>
        <fullName evidence="1">Uncharacterized protein</fullName>
    </submittedName>
</protein>
<evidence type="ECO:0000313" key="1">
    <source>
        <dbReference type="EMBL" id="RNA35077.1"/>
    </source>
</evidence>
<organism evidence="1 2">
    <name type="scientific">Brachionus plicatilis</name>
    <name type="common">Marine rotifer</name>
    <name type="synonym">Brachionus muelleri</name>
    <dbReference type="NCBI Taxonomy" id="10195"/>
    <lineage>
        <taxon>Eukaryota</taxon>
        <taxon>Metazoa</taxon>
        <taxon>Spiralia</taxon>
        <taxon>Gnathifera</taxon>
        <taxon>Rotifera</taxon>
        <taxon>Eurotatoria</taxon>
        <taxon>Monogononta</taxon>
        <taxon>Pseudotrocha</taxon>
        <taxon>Ploima</taxon>
        <taxon>Brachionidae</taxon>
        <taxon>Brachionus</taxon>
    </lineage>
</organism>
<sequence>MKRAGFFDHLTPLIYTLFLRYLEFYNGKKILPNVSIRQYLWPVYLDYPPQAYSVKDARIFTCKFFYTLDLYPIDGDRVDSVMVRSAALKSDESKNSKVGIHREEFEEEI</sequence>
<accession>A0A3M7SHI0</accession>